<evidence type="ECO:0000256" key="1">
    <source>
        <dbReference type="ARBA" id="ARBA00004162"/>
    </source>
</evidence>
<evidence type="ECO:0000313" key="13">
    <source>
        <dbReference type="Proteomes" id="UP000006415"/>
    </source>
</evidence>
<evidence type="ECO:0000256" key="6">
    <source>
        <dbReference type="ARBA" id="ARBA00022927"/>
    </source>
</evidence>
<feature type="compositionally biased region" description="Polar residues" evidence="10">
    <location>
        <begin position="135"/>
        <end position="146"/>
    </location>
</feature>
<evidence type="ECO:0000313" key="12">
    <source>
        <dbReference type="EMBL" id="EJD65435.1"/>
    </source>
</evidence>
<dbReference type="GO" id="GO:0015031">
    <property type="term" value="P:protein transport"/>
    <property type="evidence" value="ECO:0007669"/>
    <property type="project" value="UniProtKB-KW"/>
</dbReference>
<dbReference type="OrthoDB" id="3240462at2"/>
<keyword evidence="3" id="KW-0813">Transport</keyword>
<dbReference type="NCBIfam" id="TIGR00739">
    <property type="entry name" value="yajC"/>
    <property type="match status" value="1"/>
</dbReference>
<comment type="similarity">
    <text evidence="2">Belongs to the YajC family.</text>
</comment>
<proteinExistence type="inferred from homology"/>
<keyword evidence="9 11" id="KW-0472">Membrane</keyword>
<dbReference type="Pfam" id="PF02699">
    <property type="entry name" value="YajC"/>
    <property type="match status" value="1"/>
</dbReference>
<comment type="caution">
    <text evidence="12">The sequence shown here is derived from an EMBL/GenBank/DDBJ whole genome shotgun (WGS) entry which is preliminary data.</text>
</comment>
<feature type="region of interest" description="Disordered" evidence="10">
    <location>
        <begin position="91"/>
        <end position="146"/>
    </location>
</feature>
<dbReference type="InterPro" id="IPR003849">
    <property type="entry name" value="Preprotein_translocase_YajC"/>
</dbReference>
<protein>
    <submittedName>
        <fullName evidence="12">Preprotein translocase, YajC subunit</fullName>
    </submittedName>
</protein>
<dbReference type="HOGENOM" id="CLU_116157_3_0_11"/>
<feature type="compositionally biased region" description="Basic and acidic residues" evidence="10">
    <location>
        <begin position="108"/>
        <end position="121"/>
    </location>
</feature>
<name>J0D633_9BIFI</name>
<keyword evidence="6" id="KW-0653">Protein transport</keyword>
<evidence type="ECO:0000256" key="8">
    <source>
        <dbReference type="ARBA" id="ARBA00023010"/>
    </source>
</evidence>
<organism evidence="12 13">
    <name type="scientific">Scardovia wiggsiae F0424</name>
    <dbReference type="NCBI Taxonomy" id="857290"/>
    <lineage>
        <taxon>Bacteria</taxon>
        <taxon>Bacillati</taxon>
        <taxon>Actinomycetota</taxon>
        <taxon>Actinomycetes</taxon>
        <taxon>Bifidobacteriales</taxon>
        <taxon>Bifidobacteriaceae</taxon>
        <taxon>Scardovia</taxon>
    </lineage>
</organism>
<sequence length="146" mass="16197">MNSFQPSTLILLVLIILMIALMWWTSRKQRSQQNKIQDFRKALKPGDEVATVSGLLGTVHSVDLDHDEIVIDSEGSLSKWRIQAITEPPVRPAYISDDEVDEEGNPLPKEEDGTGQDKADSTDTTPSEDADQKSFESQPSQTDGNN</sequence>
<dbReference type="SMART" id="SM01323">
    <property type="entry name" value="YajC"/>
    <property type="match status" value="1"/>
</dbReference>
<comment type="subcellular location">
    <subcellularLocation>
        <location evidence="1">Cell membrane</location>
        <topology evidence="1">Single-pass membrane protein</topology>
    </subcellularLocation>
</comment>
<dbReference type="PANTHER" id="PTHR33909">
    <property type="entry name" value="SEC TRANSLOCON ACCESSORY COMPLEX SUBUNIT YAJC"/>
    <property type="match status" value="1"/>
</dbReference>
<evidence type="ECO:0000256" key="9">
    <source>
        <dbReference type="ARBA" id="ARBA00023136"/>
    </source>
</evidence>
<dbReference type="STRING" id="857290.HMPREF9156_00199"/>
<evidence type="ECO:0000256" key="7">
    <source>
        <dbReference type="ARBA" id="ARBA00022989"/>
    </source>
</evidence>
<evidence type="ECO:0000256" key="3">
    <source>
        <dbReference type="ARBA" id="ARBA00022448"/>
    </source>
</evidence>
<reference evidence="12 13" key="1">
    <citation type="submission" date="2012-01" db="EMBL/GenBank/DDBJ databases">
        <title>The Genome Sequence of Scardovia wiggsiae F0424.</title>
        <authorList>
            <consortium name="The Broad Institute Genome Sequencing Platform"/>
            <person name="Earl A."/>
            <person name="Ward D."/>
            <person name="Feldgarden M."/>
            <person name="Gevers D."/>
            <person name="Izard J."/>
            <person name="Ganesan A."/>
            <person name="Baranova O.V."/>
            <person name="Blanton J.M."/>
            <person name="Tanner A.C."/>
            <person name="Mathney J."/>
            <person name="Dewhirst F.E."/>
            <person name="Young S.K."/>
            <person name="Zeng Q."/>
            <person name="Gargeya S."/>
            <person name="Fitzgerald M."/>
            <person name="Haas B."/>
            <person name="Abouelleil A."/>
            <person name="Alvarado L."/>
            <person name="Arachchi H.M."/>
            <person name="Berlin A."/>
            <person name="Chapman S.B."/>
            <person name="Gearin G."/>
            <person name="Goldberg J."/>
            <person name="Griggs A."/>
            <person name="Gujja S."/>
            <person name="Hansen M."/>
            <person name="Heiman D."/>
            <person name="Howarth C."/>
            <person name="Larimer J."/>
            <person name="Lui A."/>
            <person name="MacDonald P.J.P."/>
            <person name="McCowen C."/>
            <person name="Montmayeur A."/>
            <person name="Murphy C."/>
            <person name="Neiman D."/>
            <person name="Pearson M."/>
            <person name="Priest M."/>
            <person name="Roberts A."/>
            <person name="Saif S."/>
            <person name="Shea T."/>
            <person name="Sisk P."/>
            <person name="Stolte C."/>
            <person name="Sykes S."/>
            <person name="Wortman J."/>
            <person name="Nusbaum C."/>
            <person name="Birren B."/>
        </authorList>
    </citation>
    <scope>NUCLEOTIDE SEQUENCE [LARGE SCALE GENOMIC DNA]</scope>
    <source>
        <strain evidence="12 13">F0424</strain>
    </source>
</reference>
<dbReference type="Proteomes" id="UP000006415">
    <property type="component" value="Unassembled WGS sequence"/>
</dbReference>
<keyword evidence="7 11" id="KW-1133">Transmembrane helix</keyword>
<evidence type="ECO:0000256" key="4">
    <source>
        <dbReference type="ARBA" id="ARBA00022475"/>
    </source>
</evidence>
<keyword evidence="4" id="KW-1003">Cell membrane</keyword>
<evidence type="ECO:0000256" key="10">
    <source>
        <dbReference type="SAM" id="MobiDB-lite"/>
    </source>
</evidence>
<dbReference type="PANTHER" id="PTHR33909:SF1">
    <property type="entry name" value="SEC TRANSLOCON ACCESSORY COMPLEX SUBUNIT YAJC"/>
    <property type="match status" value="1"/>
</dbReference>
<dbReference type="eggNOG" id="COG1862">
    <property type="taxonomic scope" value="Bacteria"/>
</dbReference>
<evidence type="ECO:0000256" key="5">
    <source>
        <dbReference type="ARBA" id="ARBA00022692"/>
    </source>
</evidence>
<dbReference type="AlphaFoldDB" id="J0D633"/>
<keyword evidence="5 11" id="KW-0812">Transmembrane</keyword>
<keyword evidence="13" id="KW-1185">Reference proteome</keyword>
<evidence type="ECO:0000256" key="11">
    <source>
        <dbReference type="SAM" id="Phobius"/>
    </source>
</evidence>
<dbReference type="EMBL" id="AGZS01000001">
    <property type="protein sequence ID" value="EJD65435.1"/>
    <property type="molecule type" value="Genomic_DNA"/>
</dbReference>
<evidence type="ECO:0000256" key="2">
    <source>
        <dbReference type="ARBA" id="ARBA00006742"/>
    </source>
</evidence>
<keyword evidence="8" id="KW-0811">Translocation</keyword>
<dbReference type="GO" id="GO:0005886">
    <property type="term" value="C:plasma membrane"/>
    <property type="evidence" value="ECO:0007669"/>
    <property type="project" value="UniProtKB-SubCell"/>
</dbReference>
<gene>
    <name evidence="12" type="ORF">HMPREF9156_00199</name>
</gene>
<accession>J0D633</accession>
<dbReference type="RefSeq" id="WP_007147267.1">
    <property type="nucleotide sequence ID" value="NZ_AKCI01000001.1"/>
</dbReference>
<feature type="transmembrane region" description="Helical" evidence="11">
    <location>
        <begin position="6"/>
        <end position="25"/>
    </location>
</feature>